<proteinExistence type="predicted"/>
<reference evidence="6" key="1">
    <citation type="submission" date="2019-08" db="EMBL/GenBank/DDBJ databases">
        <title>The improved chromosome-level genome for the pearl oyster Pinctada fucata martensii using PacBio sequencing and Hi-C.</title>
        <authorList>
            <person name="Zheng Z."/>
        </authorList>
    </citation>
    <scope>NUCLEOTIDE SEQUENCE</scope>
    <source>
        <strain evidence="6">ZZ-2019</strain>
        <tissue evidence="6">Adductor muscle</tissue>
    </source>
</reference>
<evidence type="ECO:0000256" key="5">
    <source>
        <dbReference type="SAM" id="Phobius"/>
    </source>
</evidence>
<dbReference type="Pfam" id="PF00335">
    <property type="entry name" value="Tetraspanin"/>
    <property type="match status" value="1"/>
</dbReference>
<dbReference type="PANTHER" id="PTHR19282">
    <property type="entry name" value="TETRASPANIN"/>
    <property type="match status" value="1"/>
</dbReference>
<evidence type="ECO:0008006" key="8">
    <source>
        <dbReference type="Google" id="ProtNLM"/>
    </source>
</evidence>
<evidence type="ECO:0000256" key="2">
    <source>
        <dbReference type="ARBA" id="ARBA00022692"/>
    </source>
</evidence>
<dbReference type="InterPro" id="IPR018499">
    <property type="entry name" value="Tetraspanin/Peripherin"/>
</dbReference>
<dbReference type="EMBL" id="VSWD01000005">
    <property type="protein sequence ID" value="KAK3101305.1"/>
    <property type="molecule type" value="Genomic_DNA"/>
</dbReference>
<comment type="caution">
    <text evidence="6">The sequence shown here is derived from an EMBL/GenBank/DDBJ whole genome shotgun (WGS) entry which is preliminary data.</text>
</comment>
<feature type="transmembrane region" description="Helical" evidence="5">
    <location>
        <begin position="12"/>
        <end position="35"/>
    </location>
</feature>
<organism evidence="6 7">
    <name type="scientific">Pinctada imbricata</name>
    <name type="common">Atlantic pearl-oyster</name>
    <name type="synonym">Pinctada martensii</name>
    <dbReference type="NCBI Taxonomy" id="66713"/>
    <lineage>
        <taxon>Eukaryota</taxon>
        <taxon>Metazoa</taxon>
        <taxon>Spiralia</taxon>
        <taxon>Lophotrochozoa</taxon>
        <taxon>Mollusca</taxon>
        <taxon>Bivalvia</taxon>
        <taxon>Autobranchia</taxon>
        <taxon>Pteriomorphia</taxon>
        <taxon>Pterioida</taxon>
        <taxon>Pterioidea</taxon>
        <taxon>Pteriidae</taxon>
        <taxon>Pinctada</taxon>
    </lineage>
</organism>
<protein>
    <recommendedName>
        <fullName evidence="8">Tetraspanin</fullName>
    </recommendedName>
</protein>
<keyword evidence="7" id="KW-1185">Reference proteome</keyword>
<feature type="transmembrane region" description="Helical" evidence="5">
    <location>
        <begin position="58"/>
        <end position="81"/>
    </location>
</feature>
<dbReference type="PRINTS" id="PR00259">
    <property type="entry name" value="TMFOUR"/>
</dbReference>
<comment type="subcellular location">
    <subcellularLocation>
        <location evidence="1">Membrane</location>
        <topology evidence="1">Multi-pass membrane protein</topology>
    </subcellularLocation>
</comment>
<keyword evidence="4 5" id="KW-0472">Membrane</keyword>
<sequence length="168" mass="18642">MDCCTGFARFLLIFFNIIFILSGIGVLGVGIFVIADPDSKKLQQLISVDSTDQYLKRIAYVLIGFGSFVLLVGLLGFLAGLKRWKFAIILYIMFLVVIFIGELGGGIAAAVFKSKVEDGLKDTLGKALQQYNGTNPNAVVTKAWDAAQKDVRERERERERESIHINHI</sequence>
<evidence type="ECO:0000313" key="6">
    <source>
        <dbReference type="EMBL" id="KAK3101305.1"/>
    </source>
</evidence>
<evidence type="ECO:0000256" key="4">
    <source>
        <dbReference type="ARBA" id="ARBA00023136"/>
    </source>
</evidence>
<evidence type="ECO:0000256" key="1">
    <source>
        <dbReference type="ARBA" id="ARBA00004141"/>
    </source>
</evidence>
<evidence type="ECO:0000313" key="7">
    <source>
        <dbReference type="Proteomes" id="UP001186944"/>
    </source>
</evidence>
<evidence type="ECO:0000256" key="3">
    <source>
        <dbReference type="ARBA" id="ARBA00022989"/>
    </source>
</evidence>
<dbReference type="AlphaFoldDB" id="A0AA88YAF3"/>
<gene>
    <name evidence="6" type="ORF">FSP39_002550</name>
</gene>
<name>A0AA88YAF3_PINIB</name>
<keyword evidence="2 5" id="KW-0812">Transmembrane</keyword>
<accession>A0AA88YAF3</accession>
<dbReference type="Proteomes" id="UP001186944">
    <property type="component" value="Unassembled WGS sequence"/>
</dbReference>
<feature type="transmembrane region" description="Helical" evidence="5">
    <location>
        <begin position="88"/>
        <end position="112"/>
    </location>
</feature>
<keyword evidence="3 5" id="KW-1133">Transmembrane helix</keyword>
<dbReference type="GO" id="GO:0016020">
    <property type="term" value="C:membrane"/>
    <property type="evidence" value="ECO:0007669"/>
    <property type="project" value="UniProtKB-SubCell"/>
</dbReference>
<dbReference type="PANTHER" id="PTHR19282:SF452">
    <property type="entry name" value="LD03691P"/>
    <property type="match status" value="1"/>
</dbReference>